<name>A0ABV5WU62_9LACO</name>
<keyword evidence="3" id="KW-1185">Reference proteome</keyword>
<reference evidence="2 3" key="1">
    <citation type="submission" date="2024-09" db="EMBL/GenBank/DDBJ databases">
        <authorList>
            <person name="Sun Q."/>
            <person name="Mori K."/>
        </authorList>
    </citation>
    <scope>NUCLEOTIDE SEQUENCE [LARGE SCALE GENOMIC DNA]</scope>
    <source>
        <strain evidence="2 3">TBRC 4576</strain>
    </source>
</reference>
<evidence type="ECO:0000256" key="1">
    <source>
        <dbReference type="SAM" id="MobiDB-lite"/>
    </source>
</evidence>
<proteinExistence type="predicted"/>
<gene>
    <name evidence="2" type="ORF">ACFFLI_07325</name>
</gene>
<evidence type="ECO:0000313" key="2">
    <source>
        <dbReference type="EMBL" id="MFB9769674.1"/>
    </source>
</evidence>
<sequence>MKKIVWSLRIGIIVFGTTLVYEQVQIQKQATRRSTPVAAQMQPAKMQRVTHPPALHPNVALPMTPQLKPVSTPA</sequence>
<protein>
    <recommendedName>
        <fullName evidence="4">Cell surface protein</fullName>
    </recommendedName>
</protein>
<accession>A0ABV5WU62</accession>
<evidence type="ECO:0008006" key="4">
    <source>
        <dbReference type="Google" id="ProtNLM"/>
    </source>
</evidence>
<evidence type="ECO:0000313" key="3">
    <source>
        <dbReference type="Proteomes" id="UP001589691"/>
    </source>
</evidence>
<dbReference type="EMBL" id="JBHLZY010000018">
    <property type="protein sequence ID" value="MFB9769674.1"/>
    <property type="molecule type" value="Genomic_DNA"/>
</dbReference>
<organism evidence="2 3">
    <name type="scientific">Lactiplantibacillus modestisalitolerans</name>
    <dbReference type="NCBI Taxonomy" id="1457219"/>
    <lineage>
        <taxon>Bacteria</taxon>
        <taxon>Bacillati</taxon>
        <taxon>Bacillota</taxon>
        <taxon>Bacilli</taxon>
        <taxon>Lactobacillales</taxon>
        <taxon>Lactobacillaceae</taxon>
        <taxon>Lactiplantibacillus</taxon>
    </lineage>
</organism>
<comment type="caution">
    <text evidence="2">The sequence shown here is derived from an EMBL/GenBank/DDBJ whole genome shotgun (WGS) entry which is preliminary data.</text>
</comment>
<dbReference type="Proteomes" id="UP001589691">
    <property type="component" value="Unassembled WGS sequence"/>
</dbReference>
<dbReference type="RefSeq" id="WP_137642928.1">
    <property type="nucleotide sequence ID" value="NZ_BJEA01000012.1"/>
</dbReference>
<feature type="region of interest" description="Disordered" evidence="1">
    <location>
        <begin position="54"/>
        <end position="74"/>
    </location>
</feature>